<comment type="caution">
    <text evidence="3">The sequence shown here is derived from an EMBL/GenBank/DDBJ whole genome shotgun (WGS) entry which is preliminary data.</text>
</comment>
<dbReference type="InterPro" id="IPR018968">
    <property type="entry name" value="Phasin"/>
</dbReference>
<evidence type="ECO:0000259" key="2">
    <source>
        <dbReference type="Pfam" id="PF09361"/>
    </source>
</evidence>
<keyword evidence="4" id="KW-1185">Reference proteome</keyword>
<dbReference type="Pfam" id="PF09361">
    <property type="entry name" value="Phasin_2"/>
    <property type="match status" value="1"/>
</dbReference>
<feature type="domain" description="Phasin" evidence="2">
    <location>
        <begin position="29"/>
        <end position="124"/>
    </location>
</feature>
<dbReference type="Proteomes" id="UP000623067">
    <property type="component" value="Unassembled WGS sequence"/>
</dbReference>
<sequence length="127" mass="13612">MADDTTTGAGAEQMKQAADQAQRGFEQGFADPARRAGEAMQQSGQKMAEGGSAIGLRMIEQAEENTQQAFAAMRAAAQAKDLSDVMRIQGDFLREQGSRSMAQAREIGEMIVQFGRDVVTPIKDAQG</sequence>
<reference evidence="3" key="2">
    <citation type="submission" date="2020-09" db="EMBL/GenBank/DDBJ databases">
        <authorList>
            <person name="Sun Q."/>
            <person name="Zhou Y."/>
        </authorList>
    </citation>
    <scope>NUCLEOTIDE SEQUENCE</scope>
    <source>
        <strain evidence="3">CGMCC 1.15330</strain>
    </source>
</reference>
<evidence type="ECO:0000313" key="3">
    <source>
        <dbReference type="EMBL" id="GGB18485.1"/>
    </source>
</evidence>
<evidence type="ECO:0000313" key="4">
    <source>
        <dbReference type="Proteomes" id="UP000623067"/>
    </source>
</evidence>
<evidence type="ECO:0000256" key="1">
    <source>
        <dbReference type="SAM" id="MobiDB-lite"/>
    </source>
</evidence>
<proteinExistence type="predicted"/>
<dbReference type="RefSeq" id="WP_188657083.1">
    <property type="nucleotide sequence ID" value="NZ_BMIH01000001.1"/>
</dbReference>
<dbReference type="EMBL" id="BMIH01000001">
    <property type="protein sequence ID" value="GGB18485.1"/>
    <property type="molecule type" value="Genomic_DNA"/>
</dbReference>
<organism evidence="3 4">
    <name type="scientific">Sphingomonas metalli</name>
    <dbReference type="NCBI Taxonomy" id="1779358"/>
    <lineage>
        <taxon>Bacteria</taxon>
        <taxon>Pseudomonadati</taxon>
        <taxon>Pseudomonadota</taxon>
        <taxon>Alphaproteobacteria</taxon>
        <taxon>Sphingomonadales</taxon>
        <taxon>Sphingomonadaceae</taxon>
        <taxon>Sphingomonas</taxon>
    </lineage>
</organism>
<dbReference type="AlphaFoldDB" id="A0A916SVQ1"/>
<gene>
    <name evidence="3" type="ORF">GCM10011380_05080</name>
</gene>
<reference evidence="3" key="1">
    <citation type="journal article" date="2014" name="Int. J. Syst. Evol. Microbiol.">
        <title>Complete genome sequence of Corynebacterium casei LMG S-19264T (=DSM 44701T), isolated from a smear-ripened cheese.</title>
        <authorList>
            <consortium name="US DOE Joint Genome Institute (JGI-PGF)"/>
            <person name="Walter F."/>
            <person name="Albersmeier A."/>
            <person name="Kalinowski J."/>
            <person name="Ruckert C."/>
        </authorList>
    </citation>
    <scope>NUCLEOTIDE SEQUENCE</scope>
    <source>
        <strain evidence="3">CGMCC 1.15330</strain>
    </source>
</reference>
<protein>
    <recommendedName>
        <fullName evidence="2">Phasin domain-containing protein</fullName>
    </recommendedName>
</protein>
<feature type="region of interest" description="Disordered" evidence="1">
    <location>
        <begin position="1"/>
        <end position="52"/>
    </location>
</feature>
<accession>A0A916SVQ1</accession>
<name>A0A916SVQ1_9SPHN</name>